<name>A0A1E7Z368_9GAMM</name>
<dbReference type="Proteomes" id="UP000243534">
    <property type="component" value="Unassembled WGS sequence"/>
</dbReference>
<reference evidence="1 2" key="1">
    <citation type="submission" date="2016-07" db="EMBL/GenBank/DDBJ databases">
        <authorList>
            <person name="Yuval B."/>
        </authorList>
    </citation>
    <scope>NUCLEOTIDE SEQUENCE [LARGE SCALE GENOMIC DNA]</scope>
    <source>
        <strain evidence="1 2">IL</strain>
    </source>
</reference>
<protein>
    <submittedName>
        <fullName evidence="1">Uncharacterized protein</fullName>
    </submittedName>
</protein>
<organism evidence="1 2">
    <name type="scientific">Candidatus Erwinia dacicola</name>
    <dbReference type="NCBI Taxonomy" id="252393"/>
    <lineage>
        <taxon>Bacteria</taxon>
        <taxon>Pseudomonadati</taxon>
        <taxon>Pseudomonadota</taxon>
        <taxon>Gammaproteobacteria</taxon>
        <taxon>Enterobacterales</taxon>
        <taxon>Erwiniaceae</taxon>
        <taxon>Erwinia</taxon>
    </lineage>
</organism>
<dbReference type="EMBL" id="MAYS01000119">
    <property type="protein sequence ID" value="OFC63206.1"/>
    <property type="molecule type" value="Genomic_DNA"/>
</dbReference>
<sequence>MLIRCKGYNSGVKEYLEEGQKSGREFTRDELDERIILDGNLDLTEMIYKSIPDKGQDRYLTFTLSFK</sequence>
<proteinExistence type="predicted"/>
<gene>
    <name evidence="1" type="ORF">BBW68_06300</name>
</gene>
<evidence type="ECO:0000313" key="2">
    <source>
        <dbReference type="Proteomes" id="UP000243534"/>
    </source>
</evidence>
<comment type="caution">
    <text evidence="1">The sequence shown here is derived from an EMBL/GenBank/DDBJ whole genome shotgun (WGS) entry which is preliminary data.</text>
</comment>
<dbReference type="AlphaFoldDB" id="A0A1E7Z368"/>
<accession>A0A1E7Z368</accession>
<evidence type="ECO:0000313" key="1">
    <source>
        <dbReference type="EMBL" id="OFC63206.1"/>
    </source>
</evidence>